<dbReference type="AlphaFoldDB" id="A0A1K0IR65"/>
<evidence type="ECO:0000256" key="1">
    <source>
        <dbReference type="SAM" id="MobiDB-lite"/>
    </source>
</evidence>
<protein>
    <submittedName>
        <fullName evidence="2">Uncharacterized protein</fullName>
    </submittedName>
</protein>
<accession>A0A1K0IR65</accession>
<sequence>MLRRQSAGLRRAGCGMQAGSHQTPRRLVRTGLSYSRLIITVAEAGHTPWNWLDAKSRGGMAPRSTLLNPRCSKYL</sequence>
<organism evidence="2">
    <name type="scientific">Cupriavidus necator</name>
    <name type="common">Alcaligenes eutrophus</name>
    <name type="synonym">Ralstonia eutropha</name>
    <dbReference type="NCBI Taxonomy" id="106590"/>
    <lineage>
        <taxon>Bacteria</taxon>
        <taxon>Pseudomonadati</taxon>
        <taxon>Pseudomonadota</taxon>
        <taxon>Betaproteobacteria</taxon>
        <taxon>Burkholderiales</taxon>
        <taxon>Burkholderiaceae</taxon>
        <taxon>Cupriavidus</taxon>
    </lineage>
</organism>
<name>A0A1K0IR65_CUPNE</name>
<proteinExistence type="predicted"/>
<reference evidence="2" key="1">
    <citation type="submission" date="2016-09" db="EMBL/GenBank/DDBJ databases">
        <authorList>
            <person name="Capua I."/>
            <person name="De Benedictis P."/>
            <person name="Joannis T."/>
            <person name="Lombin L.H."/>
            <person name="Cattoli G."/>
        </authorList>
    </citation>
    <scope>NUCLEOTIDE SEQUENCE</scope>
    <source>
        <strain evidence="2">B9</strain>
    </source>
</reference>
<feature type="region of interest" description="Disordered" evidence="1">
    <location>
        <begin position="1"/>
        <end position="22"/>
    </location>
</feature>
<dbReference type="EMBL" id="FMSH01000497">
    <property type="protein sequence ID" value="SCU98155.1"/>
    <property type="molecule type" value="Genomic_DNA"/>
</dbReference>
<gene>
    <name evidence="2" type="ORF">CNECB9_5460034</name>
</gene>
<evidence type="ECO:0000313" key="2">
    <source>
        <dbReference type="EMBL" id="SCU98155.1"/>
    </source>
</evidence>